<dbReference type="GO" id="GO:0003677">
    <property type="term" value="F:DNA binding"/>
    <property type="evidence" value="ECO:0007669"/>
    <property type="project" value="InterPro"/>
</dbReference>
<keyword evidence="2" id="KW-0479">Metal-binding</keyword>
<evidence type="ECO:0000256" key="5">
    <source>
        <dbReference type="ARBA" id="ARBA00023242"/>
    </source>
</evidence>
<dbReference type="InterPro" id="IPR007219">
    <property type="entry name" value="XnlR_reg_dom"/>
</dbReference>
<dbReference type="PANTHER" id="PTHR47338:SF29">
    <property type="entry name" value="ZN(2)-C6 FUNGAL-TYPE DOMAIN-CONTAINING PROTEIN"/>
    <property type="match status" value="1"/>
</dbReference>
<proteinExistence type="predicted"/>
<feature type="compositionally biased region" description="Low complexity" evidence="6">
    <location>
        <begin position="98"/>
        <end position="115"/>
    </location>
</feature>
<feature type="region of interest" description="Disordered" evidence="6">
    <location>
        <begin position="93"/>
        <end position="151"/>
    </location>
</feature>
<keyword evidence="9" id="KW-1185">Reference proteome</keyword>
<comment type="subcellular location">
    <subcellularLocation>
        <location evidence="1">Nucleus</location>
    </subcellularLocation>
</comment>
<keyword evidence="3" id="KW-0805">Transcription regulation</keyword>
<dbReference type="CDD" id="cd00067">
    <property type="entry name" value="GAL4"/>
    <property type="match status" value="1"/>
</dbReference>
<dbReference type="PANTHER" id="PTHR47338">
    <property type="entry name" value="ZN(II)2CYS6 TRANSCRIPTION FACTOR (EUROFUNG)-RELATED"/>
    <property type="match status" value="1"/>
</dbReference>
<evidence type="ECO:0000259" key="7">
    <source>
        <dbReference type="PROSITE" id="PS50048"/>
    </source>
</evidence>
<protein>
    <submittedName>
        <fullName evidence="8">Fungal-trans domain-containing protein</fullName>
    </submittedName>
</protein>
<evidence type="ECO:0000313" key="9">
    <source>
        <dbReference type="Proteomes" id="UP001362999"/>
    </source>
</evidence>
<dbReference type="Pfam" id="PF04082">
    <property type="entry name" value="Fungal_trans"/>
    <property type="match status" value="1"/>
</dbReference>
<dbReference type="PROSITE" id="PS50048">
    <property type="entry name" value="ZN2_CY6_FUNGAL_2"/>
    <property type="match status" value="1"/>
</dbReference>
<dbReference type="CDD" id="cd14725">
    <property type="entry name" value="ZIP_Gal4-like_2"/>
    <property type="match status" value="1"/>
</dbReference>
<dbReference type="InterPro" id="IPR050815">
    <property type="entry name" value="TF_fung"/>
</dbReference>
<comment type="caution">
    <text evidence="8">The sequence shown here is derived from an EMBL/GenBank/DDBJ whole genome shotgun (WGS) entry which is preliminary data.</text>
</comment>
<dbReference type="InterPro" id="IPR001138">
    <property type="entry name" value="Zn2Cys6_DnaBD"/>
</dbReference>
<dbReference type="SMART" id="SM00066">
    <property type="entry name" value="GAL4"/>
    <property type="match status" value="1"/>
</dbReference>
<feature type="domain" description="Zn(2)-C6 fungal-type" evidence="7">
    <location>
        <begin position="19"/>
        <end position="51"/>
    </location>
</feature>
<keyword evidence="4" id="KW-0804">Transcription</keyword>
<dbReference type="AlphaFoldDB" id="A0AAW0A5G6"/>
<sequence>MANKTLLAEGATTLQRGKACLRCRSVFFRCDGAKPACQQCTRAKKSDTCEYDDGKGKTRTQLLRETIVRLEQRVRELEDPDYISPAVTLFDPRSLRGFSESPPSSSYDSADASFSAGHSPFPSAESPAHSPEGSWGQGHSGASASPPLFAPDMFFQEPQMQQPQPHQFQPPVDLATMLLEIFAPHRQQCGLDIHMGQLRESLGRPRAEQRHPALMNAIFLWACFISRPEPLSQHEEHYLTQALDALRDALREGDKMVDAVQASCLLSSYFLANGRILEGSYHASAAAALAVQCGFHEDVVSDASSWLVDASDELKPSKMDIQQGERILAFWQVYNLDRCWSVALRKPTIIPDGAQAWNSINCPWPMDIAEYQAGVMSSGVNFHTIKSFLEGDVVDNGYSTPALRAKASALLERADSLSATWDPRNKLSDSLPQEIHAFELTINSFASTLPPLHQLTSMGPDNRAVFIAIHTITQAAILHLYQRFAPDDPVSYDKCSRAARACGAVITQITDPDFVFLDPILGPCWTTAAETLLREVSSLSSAWPPINTTDIRNELGTILYAMTKLASRFPLLGKWISAAKLQKQLAEL</sequence>
<reference evidence="8 9" key="1">
    <citation type="journal article" date="2024" name="J Genomics">
        <title>Draft genome sequencing and assembly of Favolaschia claudopus CIRM-BRFM 2984 isolated from oak limbs.</title>
        <authorList>
            <person name="Navarro D."/>
            <person name="Drula E."/>
            <person name="Chaduli D."/>
            <person name="Cazenave R."/>
            <person name="Ahrendt S."/>
            <person name="Wang J."/>
            <person name="Lipzen A."/>
            <person name="Daum C."/>
            <person name="Barry K."/>
            <person name="Grigoriev I.V."/>
            <person name="Favel A."/>
            <person name="Rosso M.N."/>
            <person name="Martin F."/>
        </authorList>
    </citation>
    <scope>NUCLEOTIDE SEQUENCE [LARGE SCALE GENOMIC DNA]</scope>
    <source>
        <strain evidence="8 9">CIRM-BRFM 2984</strain>
    </source>
</reference>
<dbReference type="GO" id="GO:0000981">
    <property type="term" value="F:DNA-binding transcription factor activity, RNA polymerase II-specific"/>
    <property type="evidence" value="ECO:0007669"/>
    <property type="project" value="InterPro"/>
</dbReference>
<organism evidence="8 9">
    <name type="scientific">Favolaschia claudopus</name>
    <dbReference type="NCBI Taxonomy" id="2862362"/>
    <lineage>
        <taxon>Eukaryota</taxon>
        <taxon>Fungi</taxon>
        <taxon>Dikarya</taxon>
        <taxon>Basidiomycota</taxon>
        <taxon>Agaricomycotina</taxon>
        <taxon>Agaricomycetes</taxon>
        <taxon>Agaricomycetidae</taxon>
        <taxon>Agaricales</taxon>
        <taxon>Marasmiineae</taxon>
        <taxon>Mycenaceae</taxon>
        <taxon>Favolaschia</taxon>
    </lineage>
</organism>
<evidence type="ECO:0000256" key="1">
    <source>
        <dbReference type="ARBA" id="ARBA00004123"/>
    </source>
</evidence>
<gene>
    <name evidence="8" type="ORF">R3P38DRAFT_2558936</name>
</gene>
<dbReference type="GO" id="GO:0005634">
    <property type="term" value="C:nucleus"/>
    <property type="evidence" value="ECO:0007669"/>
    <property type="project" value="UniProtKB-SubCell"/>
</dbReference>
<dbReference type="Gene3D" id="4.10.240.10">
    <property type="entry name" value="Zn(2)-C6 fungal-type DNA-binding domain"/>
    <property type="match status" value="1"/>
</dbReference>
<dbReference type="Proteomes" id="UP001362999">
    <property type="component" value="Unassembled WGS sequence"/>
</dbReference>
<evidence type="ECO:0000256" key="6">
    <source>
        <dbReference type="SAM" id="MobiDB-lite"/>
    </source>
</evidence>
<dbReference type="GO" id="GO:0008270">
    <property type="term" value="F:zinc ion binding"/>
    <property type="evidence" value="ECO:0007669"/>
    <property type="project" value="InterPro"/>
</dbReference>
<keyword evidence="5" id="KW-0539">Nucleus</keyword>
<dbReference type="SUPFAM" id="SSF57701">
    <property type="entry name" value="Zn2/Cys6 DNA-binding domain"/>
    <property type="match status" value="1"/>
</dbReference>
<evidence type="ECO:0000313" key="8">
    <source>
        <dbReference type="EMBL" id="KAK7001310.1"/>
    </source>
</evidence>
<name>A0AAW0A5G6_9AGAR</name>
<accession>A0AAW0A5G6</accession>
<evidence type="ECO:0000256" key="2">
    <source>
        <dbReference type="ARBA" id="ARBA00022723"/>
    </source>
</evidence>
<dbReference type="InterPro" id="IPR036864">
    <property type="entry name" value="Zn2-C6_fun-type_DNA-bd_sf"/>
</dbReference>
<evidence type="ECO:0000256" key="3">
    <source>
        <dbReference type="ARBA" id="ARBA00023015"/>
    </source>
</evidence>
<dbReference type="CDD" id="cd12148">
    <property type="entry name" value="fungal_TF_MHR"/>
    <property type="match status" value="1"/>
</dbReference>
<dbReference type="GO" id="GO:0006351">
    <property type="term" value="P:DNA-templated transcription"/>
    <property type="evidence" value="ECO:0007669"/>
    <property type="project" value="InterPro"/>
</dbReference>
<dbReference type="EMBL" id="JAWWNJ010000083">
    <property type="protein sequence ID" value="KAK7001310.1"/>
    <property type="molecule type" value="Genomic_DNA"/>
</dbReference>
<evidence type="ECO:0000256" key="4">
    <source>
        <dbReference type="ARBA" id="ARBA00023163"/>
    </source>
</evidence>